<keyword evidence="2 7" id="KW-0812">Transmembrane</keyword>
<evidence type="ECO:0000256" key="5">
    <source>
        <dbReference type="ARBA" id="ARBA00023098"/>
    </source>
</evidence>
<dbReference type="EMBL" id="UZAF01016207">
    <property type="protein sequence ID" value="VDO23150.1"/>
    <property type="molecule type" value="Genomic_DNA"/>
</dbReference>
<evidence type="ECO:0000256" key="3">
    <source>
        <dbReference type="ARBA" id="ARBA00022989"/>
    </source>
</evidence>
<dbReference type="Pfam" id="PF04116">
    <property type="entry name" value="FA_hydroxylase"/>
    <property type="match status" value="1"/>
</dbReference>
<reference evidence="9 10" key="2">
    <citation type="submission" date="2018-11" db="EMBL/GenBank/DDBJ databases">
        <authorList>
            <consortium name="Pathogen Informatics"/>
        </authorList>
    </citation>
    <scope>NUCLEOTIDE SEQUENCE [LARGE SCALE GENOMIC DNA]</scope>
    <source>
        <strain evidence="9 10">MHpl1</strain>
    </source>
</reference>
<dbReference type="WBParaSite" id="HPLM_0000440501-mRNA-1">
    <property type="protein sequence ID" value="HPLM_0000440501-mRNA-1"/>
    <property type="gene ID" value="HPLM_0000440501"/>
</dbReference>
<dbReference type="GO" id="GO:0005783">
    <property type="term" value="C:endoplasmic reticulum"/>
    <property type="evidence" value="ECO:0007669"/>
    <property type="project" value="TreeGrafter"/>
</dbReference>
<evidence type="ECO:0000259" key="8">
    <source>
        <dbReference type="Pfam" id="PF04116"/>
    </source>
</evidence>
<organism evidence="11">
    <name type="scientific">Haemonchus placei</name>
    <name type="common">Barber's pole worm</name>
    <dbReference type="NCBI Taxonomy" id="6290"/>
    <lineage>
        <taxon>Eukaryota</taxon>
        <taxon>Metazoa</taxon>
        <taxon>Ecdysozoa</taxon>
        <taxon>Nematoda</taxon>
        <taxon>Chromadorea</taxon>
        <taxon>Rhabditida</taxon>
        <taxon>Rhabditina</taxon>
        <taxon>Rhabditomorpha</taxon>
        <taxon>Strongyloidea</taxon>
        <taxon>Trichostrongylidae</taxon>
        <taxon>Haemonchus</taxon>
    </lineage>
</organism>
<dbReference type="InterPro" id="IPR051689">
    <property type="entry name" value="Sterol_desaturase/TMEM195"/>
</dbReference>
<reference evidence="11" key="1">
    <citation type="submission" date="2017-02" db="UniProtKB">
        <authorList>
            <consortium name="WormBaseParasite"/>
        </authorList>
    </citation>
    <scope>IDENTIFICATION</scope>
</reference>
<evidence type="ECO:0000256" key="6">
    <source>
        <dbReference type="ARBA" id="ARBA00023136"/>
    </source>
</evidence>
<dbReference type="PANTHER" id="PTHR21624:SF1">
    <property type="entry name" value="ALKYLGLYCEROL MONOOXYGENASE"/>
    <property type="match status" value="1"/>
</dbReference>
<evidence type="ECO:0000256" key="1">
    <source>
        <dbReference type="ARBA" id="ARBA00004127"/>
    </source>
</evidence>
<sequence length="497" mass="57396">MSNLLYKLSSDLNPLNLRYLFYLVTPNETIYPTVEEIPNFLEPATTWMLLLVVLEYLLLDEKKYAFNDTVTSINAGILSLLMKVGGRYLSASFYPMVYDRLHIIDLPKDSAATWILCFFTQDLAYYLGHRAIHEAGVFWSFHQMHHSSEYYNLSTALRQGAIQDVAMLFFDLLQAVAIPTNIFVVHRYLNLIYQFWLHSNAVPYLGPLEYFFNTPSSHRVHHGRNAYCIDRNYGGTLIIWDRLFGTYEPERKDEEIAYGLVSPVASFNQLWCQLKIAILRLFGTYEPERKDEEIAYGLVSPVASFNQLWCQFFEFKAIGYDKGQMRNEKNEEIFPGWWNKVKAALWPPGYFPGVRTKPFFLWLCMEDNTEGIPEIEKPIVPYNPPLTAALRCYLLVQWIFLISCAIQFDKHRLCLSWSEFLCQLGLLIAFIQMFGYYFDHSRFALVFDSTRLVLATLVGLLLNYSVLTVYGVASLMAVTWLASAGKISGIGKKIDKS</sequence>
<dbReference type="GO" id="GO:0005506">
    <property type="term" value="F:iron ion binding"/>
    <property type="evidence" value="ECO:0007669"/>
    <property type="project" value="InterPro"/>
</dbReference>
<dbReference type="AlphaFoldDB" id="A0A0N4W3K5"/>
<feature type="domain" description="Fatty acid hydroxylase" evidence="8">
    <location>
        <begin position="114"/>
        <end position="246"/>
    </location>
</feature>
<dbReference type="STRING" id="6290.A0A0N4W3K5"/>
<feature type="transmembrane region" description="Helical" evidence="7">
    <location>
        <begin position="458"/>
        <end position="482"/>
    </location>
</feature>
<accession>A0A0N4W3K5</accession>
<dbReference type="GO" id="GO:0016020">
    <property type="term" value="C:membrane"/>
    <property type="evidence" value="ECO:0007669"/>
    <property type="project" value="GOC"/>
</dbReference>
<protein>
    <submittedName>
        <fullName evidence="11">Fatty acid hydroxylase domain-containing protein</fullName>
    </submittedName>
</protein>
<evidence type="ECO:0000256" key="4">
    <source>
        <dbReference type="ARBA" id="ARBA00023002"/>
    </source>
</evidence>
<dbReference type="GO" id="GO:0050479">
    <property type="term" value="F:glyceryl-ether monooxygenase activity"/>
    <property type="evidence" value="ECO:0007669"/>
    <property type="project" value="TreeGrafter"/>
</dbReference>
<evidence type="ECO:0000256" key="2">
    <source>
        <dbReference type="ARBA" id="ARBA00022692"/>
    </source>
</evidence>
<evidence type="ECO:0000313" key="10">
    <source>
        <dbReference type="Proteomes" id="UP000268014"/>
    </source>
</evidence>
<dbReference type="InterPro" id="IPR006694">
    <property type="entry name" value="Fatty_acid_hydroxylase"/>
</dbReference>
<feature type="transmembrane region" description="Helical" evidence="7">
    <location>
        <begin position="388"/>
        <end position="408"/>
    </location>
</feature>
<keyword evidence="3 7" id="KW-1133">Transmembrane helix</keyword>
<dbReference type="OMA" id="HIGAGTH"/>
<dbReference type="GO" id="GO:0006643">
    <property type="term" value="P:membrane lipid metabolic process"/>
    <property type="evidence" value="ECO:0007669"/>
    <property type="project" value="TreeGrafter"/>
</dbReference>
<gene>
    <name evidence="9" type="ORF">HPLM_LOCUS4397</name>
</gene>
<comment type="subcellular location">
    <subcellularLocation>
        <location evidence="1">Endomembrane system</location>
        <topology evidence="1">Multi-pass membrane protein</topology>
    </subcellularLocation>
</comment>
<name>A0A0N4W3K5_HAEPC</name>
<keyword evidence="4" id="KW-0560">Oxidoreductase</keyword>
<feature type="transmembrane region" description="Helical" evidence="7">
    <location>
        <begin position="420"/>
        <end position="438"/>
    </location>
</feature>
<dbReference type="Proteomes" id="UP000268014">
    <property type="component" value="Unassembled WGS sequence"/>
</dbReference>
<evidence type="ECO:0000313" key="11">
    <source>
        <dbReference type="WBParaSite" id="HPLM_0000440501-mRNA-1"/>
    </source>
</evidence>
<dbReference type="PANTHER" id="PTHR21624">
    <property type="entry name" value="STEROL DESATURASE-RELATED PROTEIN"/>
    <property type="match status" value="1"/>
</dbReference>
<evidence type="ECO:0000256" key="7">
    <source>
        <dbReference type="SAM" id="Phobius"/>
    </source>
</evidence>
<dbReference type="GO" id="GO:0008610">
    <property type="term" value="P:lipid biosynthetic process"/>
    <property type="evidence" value="ECO:0007669"/>
    <property type="project" value="InterPro"/>
</dbReference>
<keyword evidence="6 7" id="KW-0472">Membrane</keyword>
<keyword evidence="10" id="KW-1185">Reference proteome</keyword>
<evidence type="ECO:0000313" key="9">
    <source>
        <dbReference type="EMBL" id="VDO23150.1"/>
    </source>
</evidence>
<keyword evidence="5" id="KW-0443">Lipid metabolism</keyword>
<dbReference type="OrthoDB" id="6354873at2759"/>
<proteinExistence type="predicted"/>